<dbReference type="SUPFAM" id="SSF52954">
    <property type="entry name" value="Class II aaRS ABD-related"/>
    <property type="match status" value="1"/>
</dbReference>
<evidence type="ECO:0000256" key="1">
    <source>
        <dbReference type="ARBA" id="ARBA00008226"/>
    </source>
</evidence>
<feature type="domain" description="Aminoacyl-transfer RNA synthetases class-II family profile" evidence="6">
    <location>
        <begin position="1"/>
        <end position="414"/>
    </location>
</feature>
<reference evidence="7" key="1">
    <citation type="submission" date="2018-05" db="EMBL/GenBank/DDBJ databases">
        <authorList>
            <person name="Lanie J.A."/>
            <person name="Ng W.-L."/>
            <person name="Kazmierczak K.M."/>
            <person name="Andrzejewski T.M."/>
            <person name="Davidsen T.M."/>
            <person name="Wayne K.J."/>
            <person name="Tettelin H."/>
            <person name="Glass J.I."/>
            <person name="Rusch D."/>
            <person name="Podicherti R."/>
            <person name="Tsui H.-C.T."/>
            <person name="Winkler M.E."/>
        </authorList>
    </citation>
    <scope>NUCLEOTIDE SEQUENCE</scope>
</reference>
<dbReference type="PIRSF" id="PIRSF001549">
    <property type="entry name" value="His-tRNA_synth"/>
    <property type="match status" value="1"/>
</dbReference>
<evidence type="ECO:0000256" key="2">
    <source>
        <dbReference type="ARBA" id="ARBA00012815"/>
    </source>
</evidence>
<dbReference type="SUPFAM" id="SSF55681">
    <property type="entry name" value="Class II aaRS and biotin synthetases"/>
    <property type="match status" value="1"/>
</dbReference>
<keyword evidence="3" id="KW-0547">Nucleotide-binding</keyword>
<evidence type="ECO:0000256" key="5">
    <source>
        <dbReference type="ARBA" id="ARBA00047639"/>
    </source>
</evidence>
<gene>
    <name evidence="7" type="ORF">METZ01_LOCUS98703</name>
</gene>
<dbReference type="Pfam" id="PF13393">
    <property type="entry name" value="tRNA-synt_His"/>
    <property type="match status" value="2"/>
</dbReference>
<dbReference type="PANTHER" id="PTHR43707:SF1">
    <property type="entry name" value="HISTIDINE--TRNA LIGASE, MITOCHONDRIAL-RELATED"/>
    <property type="match status" value="1"/>
</dbReference>
<dbReference type="Gene3D" id="3.30.930.10">
    <property type="entry name" value="Bira Bifunctional Protein, Domain 2"/>
    <property type="match status" value="2"/>
</dbReference>
<protein>
    <recommendedName>
        <fullName evidence="2">histidine--tRNA ligase</fullName>
        <ecNumber evidence="2">6.1.1.21</ecNumber>
    </recommendedName>
    <alternativeName>
        <fullName evidence="4">Histidyl-tRNA synthetase</fullName>
    </alternativeName>
</protein>
<dbReference type="GO" id="GO:0006427">
    <property type="term" value="P:histidyl-tRNA aminoacylation"/>
    <property type="evidence" value="ECO:0007669"/>
    <property type="project" value="TreeGrafter"/>
</dbReference>
<dbReference type="EMBL" id="UINC01010293">
    <property type="protein sequence ID" value="SVA45849.1"/>
    <property type="molecule type" value="Genomic_DNA"/>
</dbReference>
<dbReference type="GO" id="GO:0005737">
    <property type="term" value="C:cytoplasm"/>
    <property type="evidence" value="ECO:0007669"/>
    <property type="project" value="InterPro"/>
</dbReference>
<dbReference type="InterPro" id="IPR041715">
    <property type="entry name" value="HisRS-like_core"/>
</dbReference>
<dbReference type="GO" id="GO:0004821">
    <property type="term" value="F:histidine-tRNA ligase activity"/>
    <property type="evidence" value="ECO:0007669"/>
    <property type="project" value="UniProtKB-EC"/>
</dbReference>
<dbReference type="AlphaFoldDB" id="A0A381VZW2"/>
<evidence type="ECO:0000256" key="4">
    <source>
        <dbReference type="ARBA" id="ARBA00030619"/>
    </source>
</evidence>
<proteinExistence type="inferred from homology"/>
<dbReference type="PROSITE" id="PS50862">
    <property type="entry name" value="AA_TRNA_LIGASE_II"/>
    <property type="match status" value="1"/>
</dbReference>
<dbReference type="CDD" id="cd00773">
    <property type="entry name" value="HisRS-like_core"/>
    <property type="match status" value="1"/>
</dbReference>
<dbReference type="InterPro" id="IPR045864">
    <property type="entry name" value="aa-tRNA-synth_II/BPL/LPL"/>
</dbReference>
<dbReference type="GO" id="GO:0000166">
    <property type="term" value="F:nucleotide binding"/>
    <property type="evidence" value="ECO:0007669"/>
    <property type="project" value="UniProtKB-KW"/>
</dbReference>
<accession>A0A381VZW2</accession>
<dbReference type="InterPro" id="IPR004154">
    <property type="entry name" value="Anticodon-bd"/>
</dbReference>
<dbReference type="InterPro" id="IPR006195">
    <property type="entry name" value="aa-tRNA-synth_II"/>
</dbReference>
<sequence length="476" mass="52805">MDKSLKLSGTEDITGNAWTMLKWVQKALYDVFATHGYRFIDTPMLEPTDLFVRKGGGEIITQMYSFSTPDGRHISIRPEFTSSIVRQYIESNPPPPVPSRLQYSGPVFRYDIETRDNRQFHQSGVELIGSDHLRSDSEVLSLSCLGLSTLGLEKTRLVITDLHIFSQILDHYGLSDREKLFVMNHIRILQKGDEARLHVKEKARIFSLPQPDSPPIIDLVDVTSMSKTKARQLIVEMLKKDDMGFLGRRTADQITARLLRKISGNYDSSKMNTAIEIVGTLAMIAGDPQDCLRAAKEIIKKHGLSSISLENLEQALSLLSSGNIGDTSVVVDFGLARGISYYTGIIFELTDATGATSFGGGGRYDGLANSLGSKRKLPALGFAYNLEHLIGYIKETMQPTDIRGDTTRNTLVLPLNSASYEKALEVAKDLRANQNNVEIDVCMRDLKESMAYALSNNIDVIVTVGESGVEKEYNVV</sequence>
<name>A0A381VZW2_9ZZZZ</name>
<evidence type="ECO:0000313" key="7">
    <source>
        <dbReference type="EMBL" id="SVA45849.1"/>
    </source>
</evidence>
<evidence type="ECO:0000259" key="6">
    <source>
        <dbReference type="PROSITE" id="PS50862"/>
    </source>
</evidence>
<comment type="similarity">
    <text evidence="1">Belongs to the class-II aminoacyl-tRNA synthetase family.</text>
</comment>
<dbReference type="Gene3D" id="3.40.50.800">
    <property type="entry name" value="Anticodon-binding domain"/>
    <property type="match status" value="1"/>
</dbReference>
<comment type="catalytic activity">
    <reaction evidence="5">
        <text>tRNA(His) + L-histidine + ATP = L-histidyl-tRNA(His) + AMP + diphosphate + H(+)</text>
        <dbReference type="Rhea" id="RHEA:17313"/>
        <dbReference type="Rhea" id="RHEA-COMP:9665"/>
        <dbReference type="Rhea" id="RHEA-COMP:9689"/>
        <dbReference type="ChEBI" id="CHEBI:15378"/>
        <dbReference type="ChEBI" id="CHEBI:30616"/>
        <dbReference type="ChEBI" id="CHEBI:33019"/>
        <dbReference type="ChEBI" id="CHEBI:57595"/>
        <dbReference type="ChEBI" id="CHEBI:78442"/>
        <dbReference type="ChEBI" id="CHEBI:78527"/>
        <dbReference type="ChEBI" id="CHEBI:456215"/>
        <dbReference type="EC" id="6.1.1.21"/>
    </reaction>
</comment>
<dbReference type="InterPro" id="IPR004516">
    <property type="entry name" value="HisRS/HisZ"/>
</dbReference>
<dbReference type="PANTHER" id="PTHR43707">
    <property type="entry name" value="HISTIDYL-TRNA SYNTHETASE"/>
    <property type="match status" value="1"/>
</dbReference>
<dbReference type="InterPro" id="IPR036621">
    <property type="entry name" value="Anticodon-bd_dom_sf"/>
</dbReference>
<evidence type="ECO:0000256" key="3">
    <source>
        <dbReference type="ARBA" id="ARBA00022741"/>
    </source>
</evidence>
<organism evidence="7">
    <name type="scientific">marine metagenome</name>
    <dbReference type="NCBI Taxonomy" id="408172"/>
    <lineage>
        <taxon>unclassified sequences</taxon>
        <taxon>metagenomes</taxon>
        <taxon>ecological metagenomes</taxon>
    </lineage>
</organism>
<dbReference type="Pfam" id="PF03129">
    <property type="entry name" value="HGTP_anticodon"/>
    <property type="match status" value="1"/>
</dbReference>
<dbReference type="EC" id="6.1.1.21" evidence="2"/>